<organism evidence="1 2">
    <name type="scientific">Methanobrevibacter millerae</name>
    <dbReference type="NCBI Taxonomy" id="230361"/>
    <lineage>
        <taxon>Archaea</taxon>
        <taxon>Methanobacteriati</taxon>
        <taxon>Methanobacteriota</taxon>
        <taxon>Methanomada group</taxon>
        <taxon>Methanobacteria</taxon>
        <taxon>Methanobacteriales</taxon>
        <taxon>Methanobacteriaceae</taxon>
        <taxon>Methanobrevibacter</taxon>
    </lineage>
</organism>
<dbReference type="PATRIC" id="fig|230361.4.peg.485"/>
<reference evidence="1 2" key="1">
    <citation type="submission" date="2015-04" db="EMBL/GenBank/DDBJ databases">
        <title>The complete genome sequence of the rumen methanogen Methanobrevibacter millerae SM9.</title>
        <authorList>
            <person name="Leahy S.C."/>
            <person name="Kelly W.J."/>
            <person name="Pacheco D.M."/>
            <person name="Li D."/>
            <person name="Altermann E."/>
            <person name="Attwood G.T."/>
        </authorList>
    </citation>
    <scope>NUCLEOTIDE SEQUENCE [LARGE SCALE GENOMIC DNA]</scope>
    <source>
        <strain evidence="1 2">SM9</strain>
    </source>
</reference>
<dbReference type="AlphaFoldDB" id="A0A0U3E5Q9"/>
<dbReference type="EMBL" id="CP011266">
    <property type="protein sequence ID" value="ALT68272.1"/>
    <property type="molecule type" value="Genomic_DNA"/>
</dbReference>
<dbReference type="Proteomes" id="UP000067738">
    <property type="component" value="Chromosome"/>
</dbReference>
<evidence type="ECO:0000313" key="2">
    <source>
        <dbReference type="Proteomes" id="UP000067738"/>
    </source>
</evidence>
<gene>
    <name evidence="1" type="ORF">sm9_0470</name>
</gene>
<name>A0A0U3E5Q9_9EURY</name>
<keyword evidence="2" id="KW-1185">Reference proteome</keyword>
<accession>A0A0U3E5Q9</accession>
<proteinExistence type="predicted"/>
<dbReference type="KEGG" id="mmil:sm9_0470"/>
<dbReference type="GeneID" id="26735447"/>
<evidence type="ECO:0000313" key="1">
    <source>
        <dbReference type="EMBL" id="ALT68272.1"/>
    </source>
</evidence>
<protein>
    <submittedName>
        <fullName evidence="1">Uncharacterized protein</fullName>
    </submittedName>
</protein>
<sequence>MIEKIFNWLGLTEDDYYIDDECENDRFLINHYGILIDKKKKNAYFKLNPLRYEIMKDFPNHVVDKITDSVAFRKIDYTRFELTNDNKILDKITNKEYDDLEEIVLLLNSQNQFIDNMKDIIDDHIQSANRNARYASEVGDTEEMDMHLFYRKQFKKIRKEYKKLIP</sequence>
<dbReference type="RefSeq" id="WP_058738601.1">
    <property type="nucleotide sequence ID" value="NZ_CP011266.1"/>
</dbReference>